<evidence type="ECO:0000256" key="9">
    <source>
        <dbReference type="ARBA" id="ARBA00022839"/>
    </source>
</evidence>
<dbReference type="Gene3D" id="1.10.3210.10">
    <property type="entry name" value="Hypothetical protein af1432"/>
    <property type="match status" value="1"/>
</dbReference>
<feature type="domain" description="HD" evidence="14">
    <location>
        <begin position="1"/>
        <end position="85"/>
    </location>
</feature>
<dbReference type="InterPro" id="IPR000160">
    <property type="entry name" value="GGDEF_dom"/>
</dbReference>
<dbReference type="EMBL" id="JACHFH010000005">
    <property type="protein sequence ID" value="MBB5335486.1"/>
    <property type="molecule type" value="Genomic_DNA"/>
</dbReference>
<keyword evidence="16" id="KW-1185">Reference proteome</keyword>
<gene>
    <name evidence="15" type="ORF">HNR32_000611</name>
</gene>
<dbReference type="Proteomes" id="UP000559117">
    <property type="component" value="Unassembled WGS sequence"/>
</dbReference>
<evidence type="ECO:0000256" key="12">
    <source>
        <dbReference type="ARBA" id="ARBA00032922"/>
    </source>
</evidence>
<dbReference type="InterPro" id="IPR013408">
    <property type="entry name" value="Cas10/Csm1"/>
</dbReference>
<keyword evidence="5" id="KW-0540">Nuclease</keyword>
<evidence type="ECO:0000256" key="7">
    <source>
        <dbReference type="ARBA" id="ARBA00022759"/>
    </source>
</evidence>
<accession>A0A840UEE7</accession>
<keyword evidence="4" id="KW-0808">Transferase</keyword>
<dbReference type="AlphaFoldDB" id="A0A840UEE7"/>
<dbReference type="InterPro" id="IPR006674">
    <property type="entry name" value="HD_domain"/>
</dbReference>
<evidence type="ECO:0000256" key="11">
    <source>
        <dbReference type="ARBA" id="ARBA00023118"/>
    </source>
</evidence>
<keyword evidence="8" id="KW-0378">Hydrolase</keyword>
<dbReference type="InterPro" id="IPR048693">
    <property type="entry name" value="Cmr2-like_C"/>
</dbReference>
<sequence>MRNIEKLHKITLAALLHDCGKIVYRSNDIKRTHSLLGTELLMKYCNDKEILQAVKYHHGKALAQAKLANDNIAYIVYEADNIAAGFDRRDEEGADIKTGFNKYVPLESVFNHLQGSCPDTDKAYHYLRGLAQGEKINYGIRASDNKIQASRDNYAKLLNYFEENLQSLMIKNGKIAKDNFINAGAAQLLKIIEAICSYMPSSTMQKQATDISLYDHVKLTAAIANAMYLYFAENNIIDYKKACFKNNKDYRQKDMFLLVSGDMSGIQDFIYTIANAGALKSLRGRSFYLDMVLEYLADEILQELGLNRCNLIYTGGGHFYLLAANTQTVKDKIAQMKNKCNEWFLQKTGTTLYLELGWQECSAVNFMVPDNAVADTEEYEQIGELFRKLSSKLSKQKLCRYNKQQLIKMFDPQSAINKTRDGIRECGICHTSTAVLADFHGSNDGNTKACILCNKLYDFGREIIAEDKTIFVVLNDNKGLPLPSWDNECSLHIMDKKCLADYDENKIKHLYTKNVLETGNRLATNLWVGDYIVHKLEQENSKYLQIADFEYLAEQSQGIKRLGVLRADVDRLGQTFATAFRDENGTHYLTLSRIAALSRQLSLFFKKYINSICKGNIAGENELDKPLFSLWNNKKNGRQLAIVYSGGDDVFVVGAWDEVLEFAVDLYQTLNHFSNGKITISAGMAMLEHNYPISQMANIAGQLESLAKDSGRNRIALLDNIEQMWADIKGKNKQPVHCYEWPVFIDEVVGEKILFLKKHFKFNTEMEEAVLGQGHLPIGKGQLYRLLEFLREKINGSEENQDKPQRMNIARFIYWLARLQPDKKDIAADADYQKVRGKLYDWLTEKDWQNSRQLLTALVLIIYGLRDKNKEMDNGGKENGTKYIRRS</sequence>
<protein>
    <recommendedName>
        <fullName evidence="3">CRISPR system single-strand-specific deoxyribonuclease Cas10/Csm1 (subtype III-A)</fullName>
    </recommendedName>
    <alternativeName>
        <fullName evidence="12">Cyclic oligoadenylate synthase</fullName>
    </alternativeName>
</protein>
<dbReference type="InterPro" id="IPR054767">
    <property type="entry name" value="Cas10-Cmr2_palm2"/>
</dbReference>
<evidence type="ECO:0000313" key="16">
    <source>
        <dbReference type="Proteomes" id="UP000559117"/>
    </source>
</evidence>
<evidence type="ECO:0000259" key="14">
    <source>
        <dbReference type="PROSITE" id="PS51831"/>
    </source>
</evidence>
<dbReference type="GO" id="GO:0016740">
    <property type="term" value="F:transferase activity"/>
    <property type="evidence" value="ECO:0007669"/>
    <property type="project" value="UniProtKB-KW"/>
</dbReference>
<reference evidence="15 16" key="1">
    <citation type="submission" date="2020-08" db="EMBL/GenBank/DDBJ databases">
        <title>Genomic Encyclopedia of Type Strains, Phase IV (KMG-IV): sequencing the most valuable type-strain genomes for metagenomic binning, comparative biology and taxonomic classification.</title>
        <authorList>
            <person name="Goeker M."/>
        </authorList>
    </citation>
    <scope>NUCLEOTIDE SEQUENCE [LARGE SCALE GENOMIC DNA]</scope>
    <source>
        <strain evidence="15 16">DSM 24661</strain>
    </source>
</reference>
<keyword evidence="9" id="KW-0269">Exonuclease</keyword>
<dbReference type="CDD" id="cd09680">
    <property type="entry name" value="Cas10_III"/>
    <property type="match status" value="1"/>
</dbReference>
<dbReference type="Gene3D" id="3.30.70.270">
    <property type="match status" value="1"/>
</dbReference>
<name>A0A840UEE7_9FIRM</name>
<dbReference type="GO" id="GO:0051607">
    <property type="term" value="P:defense response to virus"/>
    <property type="evidence" value="ECO:0007669"/>
    <property type="project" value="UniProtKB-KW"/>
</dbReference>
<dbReference type="InterPro" id="IPR041062">
    <property type="entry name" value="Csm1_B"/>
</dbReference>
<evidence type="ECO:0000256" key="5">
    <source>
        <dbReference type="ARBA" id="ARBA00022722"/>
    </source>
</evidence>
<evidence type="ECO:0000256" key="1">
    <source>
        <dbReference type="ARBA" id="ARBA00001968"/>
    </source>
</evidence>
<organism evidence="15 16">
    <name type="scientific">Pectinatus brassicae</name>
    <dbReference type="NCBI Taxonomy" id="862415"/>
    <lineage>
        <taxon>Bacteria</taxon>
        <taxon>Bacillati</taxon>
        <taxon>Bacillota</taxon>
        <taxon>Negativicutes</taxon>
        <taxon>Selenomonadales</taxon>
        <taxon>Selenomonadaceae</taxon>
        <taxon>Pectinatus</taxon>
    </lineage>
</organism>
<dbReference type="SUPFAM" id="SSF109604">
    <property type="entry name" value="HD-domain/PDEase-like"/>
    <property type="match status" value="1"/>
</dbReference>
<dbReference type="Pfam" id="PF20824">
    <property type="entry name" value="Cmr2_hel_dom2"/>
    <property type="match status" value="1"/>
</dbReference>
<keyword evidence="10" id="KW-0067">ATP-binding</keyword>
<evidence type="ECO:0000256" key="3">
    <source>
        <dbReference type="ARBA" id="ARBA00014333"/>
    </source>
</evidence>
<dbReference type="PANTHER" id="PTHR36528:SF1">
    <property type="entry name" value="CRISPR SYSTEM SINGLE-STRAND-SPECIFIC DEOXYRIBONUCLEASE CAS10_CSM1 (SUBTYPE III-A)"/>
    <property type="match status" value="1"/>
</dbReference>
<dbReference type="Pfam" id="PF18211">
    <property type="entry name" value="Csm1_B"/>
    <property type="match status" value="1"/>
</dbReference>
<evidence type="ECO:0000256" key="4">
    <source>
        <dbReference type="ARBA" id="ARBA00022679"/>
    </source>
</evidence>
<dbReference type="InterPro" id="IPR043128">
    <property type="entry name" value="Rev_trsase/Diguanyl_cyclase"/>
</dbReference>
<keyword evidence="6" id="KW-0547">Nucleotide-binding</keyword>
<comment type="cofactor">
    <cofactor evidence="1">
        <name>a divalent metal cation</name>
        <dbReference type="ChEBI" id="CHEBI:60240"/>
    </cofactor>
</comment>
<feature type="domain" description="GGDEF" evidence="13">
    <location>
        <begin position="560"/>
        <end position="720"/>
    </location>
</feature>
<dbReference type="Pfam" id="PF22335">
    <property type="entry name" value="Cas10-Cmr2_palm2"/>
    <property type="match status" value="1"/>
</dbReference>
<dbReference type="NCBIfam" id="TIGR02578">
    <property type="entry name" value="cas_TM1811_Csm1"/>
    <property type="match status" value="1"/>
</dbReference>
<comment type="similarity">
    <text evidence="2">Belongs to the CRISPR-associated Cas10/Csm1 family.</text>
</comment>
<keyword evidence="11" id="KW-0051">Antiviral defense</keyword>
<evidence type="ECO:0000259" key="13">
    <source>
        <dbReference type="PROSITE" id="PS50887"/>
    </source>
</evidence>
<evidence type="ECO:0000313" key="15">
    <source>
        <dbReference type="EMBL" id="MBB5335486.1"/>
    </source>
</evidence>
<evidence type="ECO:0000256" key="2">
    <source>
        <dbReference type="ARBA" id="ARBA00005700"/>
    </source>
</evidence>
<evidence type="ECO:0000256" key="8">
    <source>
        <dbReference type="ARBA" id="ARBA00022801"/>
    </source>
</evidence>
<evidence type="ECO:0000256" key="6">
    <source>
        <dbReference type="ARBA" id="ARBA00022741"/>
    </source>
</evidence>
<dbReference type="PROSITE" id="PS51831">
    <property type="entry name" value="HD"/>
    <property type="match status" value="1"/>
</dbReference>
<comment type="caution">
    <text evidence="15">The sequence shown here is derived from an EMBL/GenBank/DDBJ whole genome shotgun (WGS) entry which is preliminary data.</text>
</comment>
<dbReference type="GO" id="GO:0004527">
    <property type="term" value="F:exonuclease activity"/>
    <property type="evidence" value="ECO:0007669"/>
    <property type="project" value="UniProtKB-KW"/>
</dbReference>
<dbReference type="RefSeq" id="WP_183859527.1">
    <property type="nucleotide sequence ID" value="NZ_JACHFH010000005.1"/>
</dbReference>
<evidence type="ECO:0000256" key="10">
    <source>
        <dbReference type="ARBA" id="ARBA00022840"/>
    </source>
</evidence>
<dbReference type="PANTHER" id="PTHR36528">
    <property type="entry name" value="CRISPR SYSTEM SINGLE-STRAND-SPECIFIC DEOXYRIBONUCLEASE CAS10/CSM1 (SUBTYPE III-A)"/>
    <property type="match status" value="1"/>
</dbReference>
<dbReference type="PROSITE" id="PS50887">
    <property type="entry name" value="GGDEF"/>
    <property type="match status" value="1"/>
</dbReference>
<dbReference type="InterPro" id="IPR052117">
    <property type="entry name" value="Cas10/Csm1_subtype-III-A"/>
</dbReference>
<dbReference type="Pfam" id="PF01966">
    <property type="entry name" value="HD"/>
    <property type="match status" value="1"/>
</dbReference>
<proteinExistence type="inferred from homology"/>
<keyword evidence="7" id="KW-0255">Endonuclease</keyword>
<dbReference type="GO" id="GO:0004519">
    <property type="term" value="F:endonuclease activity"/>
    <property type="evidence" value="ECO:0007669"/>
    <property type="project" value="UniProtKB-KW"/>
</dbReference>
<dbReference type="GO" id="GO:0005524">
    <property type="term" value="F:ATP binding"/>
    <property type="evidence" value="ECO:0007669"/>
    <property type="project" value="UniProtKB-KW"/>
</dbReference>